<protein>
    <submittedName>
        <fullName evidence="2">Spy/CpxP family protein refolding chaperone</fullName>
    </submittedName>
</protein>
<evidence type="ECO:0000313" key="2">
    <source>
        <dbReference type="EMBL" id="MBZ1349283.1"/>
    </source>
</evidence>
<dbReference type="EMBL" id="JAHXRI010000001">
    <property type="protein sequence ID" value="MBZ1349283.1"/>
    <property type="molecule type" value="Genomic_DNA"/>
</dbReference>
<accession>A0A953N817</accession>
<evidence type="ECO:0000313" key="3">
    <source>
        <dbReference type="Proteomes" id="UP000739565"/>
    </source>
</evidence>
<proteinExistence type="predicted"/>
<sequence length="170" mass="18366">MRRIATVLICSVKGLVALATMTSLLWLGATQAQTAAPKAPAAASQASTPSSLGEIPAAVIAQLELNPAQKQKLDAAHDARRTMWSANRKSRQAEYAGLTELLNNKAFDPREAVALRKKTRAAIDARFDAVQEKWLAFWDALNEGQKKVLVAYMKEQHLKQGTASAARGKG</sequence>
<keyword evidence="3" id="KW-1185">Reference proteome</keyword>
<reference evidence="2" key="1">
    <citation type="submission" date="2021-07" db="EMBL/GenBank/DDBJ databases">
        <title>New genus and species of the family Alcaligenaceae.</title>
        <authorList>
            <person name="Hahn M.W."/>
        </authorList>
    </citation>
    <scope>NUCLEOTIDE SEQUENCE</scope>
    <source>
        <strain evidence="2">LF4-65</strain>
    </source>
</reference>
<organism evidence="2 3">
    <name type="scientific">Zwartia hollandica</name>
    <dbReference type="NCBI Taxonomy" id="324606"/>
    <lineage>
        <taxon>Bacteria</taxon>
        <taxon>Pseudomonadati</taxon>
        <taxon>Pseudomonadota</taxon>
        <taxon>Betaproteobacteria</taxon>
        <taxon>Burkholderiales</taxon>
        <taxon>Alcaligenaceae</taxon>
        <taxon>Zwartia</taxon>
    </lineage>
</organism>
<comment type="caution">
    <text evidence="2">The sequence shown here is derived from an EMBL/GenBank/DDBJ whole genome shotgun (WGS) entry which is preliminary data.</text>
</comment>
<name>A0A953N817_9BURK</name>
<keyword evidence="1" id="KW-0732">Signal</keyword>
<feature type="signal peptide" evidence="1">
    <location>
        <begin position="1"/>
        <end position="32"/>
    </location>
</feature>
<dbReference type="Proteomes" id="UP000739565">
    <property type="component" value="Unassembled WGS sequence"/>
</dbReference>
<feature type="chain" id="PRO_5036683871" evidence="1">
    <location>
        <begin position="33"/>
        <end position="170"/>
    </location>
</feature>
<dbReference type="Pfam" id="PF07813">
    <property type="entry name" value="LTXXQ"/>
    <property type="match status" value="1"/>
</dbReference>
<gene>
    <name evidence="2" type="ORF">KZZ10_01365</name>
</gene>
<dbReference type="Gene3D" id="1.20.120.1490">
    <property type="match status" value="1"/>
</dbReference>
<dbReference type="InterPro" id="IPR012899">
    <property type="entry name" value="LTXXQ"/>
</dbReference>
<dbReference type="GO" id="GO:0042597">
    <property type="term" value="C:periplasmic space"/>
    <property type="evidence" value="ECO:0007669"/>
    <property type="project" value="InterPro"/>
</dbReference>
<evidence type="ECO:0000256" key="1">
    <source>
        <dbReference type="SAM" id="SignalP"/>
    </source>
</evidence>
<dbReference type="RefSeq" id="WP_259659691.1">
    <property type="nucleotide sequence ID" value="NZ_JAHXRI010000001.1"/>
</dbReference>
<dbReference type="AlphaFoldDB" id="A0A953N817"/>